<dbReference type="VEuPathDB" id="FungiDB:Z517_03056"/>
<keyword evidence="5 6" id="KW-0472">Membrane</keyword>
<evidence type="ECO:0000256" key="6">
    <source>
        <dbReference type="SAM" id="Phobius"/>
    </source>
</evidence>
<proteinExistence type="predicted"/>
<dbReference type="InterPro" id="IPR010573">
    <property type="entry name" value="MFS_Str1/Tri12-like"/>
</dbReference>
<dbReference type="InterPro" id="IPR020846">
    <property type="entry name" value="MFS_dom"/>
</dbReference>
<dbReference type="PANTHER" id="PTHR23501:SF109">
    <property type="entry name" value="MAJOR FACILITATOR SUPERFAMILY (MFS) PROFILE DOMAIN-CONTAINING PROTEIN-RELATED"/>
    <property type="match status" value="1"/>
</dbReference>
<feature type="transmembrane region" description="Helical" evidence="6">
    <location>
        <begin position="112"/>
        <end position="131"/>
    </location>
</feature>
<keyword evidence="4 6" id="KW-1133">Transmembrane helix</keyword>
<evidence type="ECO:0000256" key="2">
    <source>
        <dbReference type="ARBA" id="ARBA00022448"/>
    </source>
</evidence>
<dbReference type="SUPFAM" id="SSF103473">
    <property type="entry name" value="MFS general substrate transporter"/>
    <property type="match status" value="1"/>
</dbReference>
<keyword evidence="2" id="KW-0813">Transport</keyword>
<feature type="transmembrane region" description="Helical" evidence="6">
    <location>
        <begin position="555"/>
        <end position="574"/>
    </location>
</feature>
<keyword evidence="9" id="KW-1185">Reference proteome</keyword>
<dbReference type="EMBL" id="KN846970">
    <property type="protein sequence ID" value="KIW83810.1"/>
    <property type="molecule type" value="Genomic_DNA"/>
</dbReference>
<evidence type="ECO:0000256" key="4">
    <source>
        <dbReference type="ARBA" id="ARBA00022989"/>
    </source>
</evidence>
<feature type="transmembrane region" description="Helical" evidence="6">
    <location>
        <begin position="429"/>
        <end position="453"/>
    </location>
</feature>
<feature type="transmembrane region" description="Helical" evidence="6">
    <location>
        <begin position="404"/>
        <end position="423"/>
    </location>
</feature>
<feature type="transmembrane region" description="Helical" evidence="6">
    <location>
        <begin position="202"/>
        <end position="221"/>
    </location>
</feature>
<evidence type="ECO:0000256" key="1">
    <source>
        <dbReference type="ARBA" id="ARBA00004141"/>
    </source>
</evidence>
<dbReference type="AlphaFoldDB" id="A0A0D2GYW6"/>
<dbReference type="GeneID" id="25302546"/>
<dbReference type="PROSITE" id="PS50850">
    <property type="entry name" value="MFS"/>
    <property type="match status" value="1"/>
</dbReference>
<dbReference type="InterPro" id="IPR036259">
    <property type="entry name" value="MFS_trans_sf"/>
</dbReference>
<feature type="transmembrane region" description="Helical" evidence="6">
    <location>
        <begin position="137"/>
        <end position="158"/>
    </location>
</feature>
<protein>
    <submittedName>
        <fullName evidence="8">Unplaced genomic scaffold supercont1.2, whole genome shotgun sequence</fullName>
    </submittedName>
</protein>
<evidence type="ECO:0000313" key="8">
    <source>
        <dbReference type="EMBL" id="KIW83810.1"/>
    </source>
</evidence>
<accession>A0A0D2GYW6</accession>
<feature type="domain" description="Major facilitator superfamily (MFS) profile" evidence="7">
    <location>
        <begin position="48"/>
        <end position="578"/>
    </location>
</feature>
<feature type="transmembrane region" description="Helical" evidence="6">
    <location>
        <begin position="170"/>
        <end position="190"/>
    </location>
</feature>
<dbReference type="RefSeq" id="XP_013287618.1">
    <property type="nucleotide sequence ID" value="XM_013432164.1"/>
</dbReference>
<sequence>MAVEDQAKTPTDVVHDETKADLSDGHLDREMAAPDEANVKMGPRVYLALLALALTYEAALFSFVVPSAVLLTINNDLGPSPDFTWISTTWSLSNAILQSIAGRFTDIFGRRYFLIAGSVLGFVGTLVAGRANTISTVIAGTTLMGVGASTQQIAYAAAFDIVPRKHRGTVLAAMNFAALPGSMFGAVIGFNIVKTLTWRYTFYFGCLANGLSFLTLVCFYWPPGWVGLHPDGKSRKQQIRELDYVCVVLFGGGLIAFLLGVGWGGNPTPWISAKVLAPLLIGAVTLIVAVPLWERYSDPKIDKLFPPELMTRFRTVVLPLVCLFCNGVVLVSFQVFWPQQVQRLFTTEPGRAGWLSFCMNGAGTSMSSFPSRTNSSFPGADMVTAGIIVSGSLFGIIKYTKYQLIVYAVFQCAFTAAMASITRDSLARAVVLCLIAKFTIAGSSIIATLFVQFGAGDTRLGAATGIRGTLISAGGSIGLAICTSVVGNKVRESLSPALVAAVVDLGLPADSVAGFITAFVSGKPGALDAVIGATPEVIEAATRASQAVYADAFSLVYLITIVFTGAALICTFFIPSVDHHLTKHTAVQLDKAHIVGHGEGEAKVFREEDSEDGIEKK</sequence>
<name>A0A0D2GYW6_9EURO</name>
<dbReference type="Gene3D" id="1.20.1250.20">
    <property type="entry name" value="MFS general substrate transporter like domains"/>
    <property type="match status" value="1"/>
</dbReference>
<dbReference type="HOGENOM" id="CLU_000960_25_2_1"/>
<dbReference type="PANTHER" id="PTHR23501">
    <property type="entry name" value="MAJOR FACILITATOR SUPERFAMILY"/>
    <property type="match status" value="1"/>
</dbReference>
<evidence type="ECO:0000313" key="9">
    <source>
        <dbReference type="Proteomes" id="UP000053029"/>
    </source>
</evidence>
<feature type="transmembrane region" description="Helical" evidence="6">
    <location>
        <begin position="275"/>
        <end position="294"/>
    </location>
</feature>
<dbReference type="OrthoDB" id="4139357at2759"/>
<evidence type="ECO:0000256" key="5">
    <source>
        <dbReference type="ARBA" id="ARBA00023136"/>
    </source>
</evidence>
<dbReference type="InterPro" id="IPR053791">
    <property type="entry name" value="MFS_Tri12-like"/>
</dbReference>
<reference evidence="8 9" key="1">
    <citation type="submission" date="2015-01" db="EMBL/GenBank/DDBJ databases">
        <title>The Genome Sequence of Fonsecaea pedrosoi CBS 271.37.</title>
        <authorList>
            <consortium name="The Broad Institute Genomics Platform"/>
            <person name="Cuomo C."/>
            <person name="de Hoog S."/>
            <person name="Gorbushina A."/>
            <person name="Stielow B."/>
            <person name="Teixiera M."/>
            <person name="Abouelleil A."/>
            <person name="Chapman S.B."/>
            <person name="Priest M."/>
            <person name="Young S.K."/>
            <person name="Wortman J."/>
            <person name="Nusbaum C."/>
            <person name="Birren B."/>
        </authorList>
    </citation>
    <scope>NUCLEOTIDE SEQUENCE [LARGE SCALE GENOMIC DNA]</scope>
    <source>
        <strain evidence="8 9">CBS 271.37</strain>
    </source>
</reference>
<evidence type="ECO:0000259" key="7">
    <source>
        <dbReference type="PROSITE" id="PS50850"/>
    </source>
</evidence>
<dbReference type="GO" id="GO:0005886">
    <property type="term" value="C:plasma membrane"/>
    <property type="evidence" value="ECO:0007669"/>
    <property type="project" value="TreeGrafter"/>
</dbReference>
<dbReference type="Proteomes" id="UP000053029">
    <property type="component" value="Unassembled WGS sequence"/>
</dbReference>
<feature type="transmembrane region" description="Helical" evidence="6">
    <location>
        <begin position="45"/>
        <end position="71"/>
    </location>
</feature>
<gene>
    <name evidence="8" type="ORF">Z517_03056</name>
</gene>
<dbReference type="CDD" id="cd06179">
    <property type="entry name" value="MFS_TRI12_like"/>
    <property type="match status" value="1"/>
</dbReference>
<organism evidence="8 9">
    <name type="scientific">Fonsecaea pedrosoi CBS 271.37</name>
    <dbReference type="NCBI Taxonomy" id="1442368"/>
    <lineage>
        <taxon>Eukaryota</taxon>
        <taxon>Fungi</taxon>
        <taxon>Dikarya</taxon>
        <taxon>Ascomycota</taxon>
        <taxon>Pezizomycotina</taxon>
        <taxon>Eurotiomycetes</taxon>
        <taxon>Chaetothyriomycetidae</taxon>
        <taxon>Chaetothyriales</taxon>
        <taxon>Herpotrichiellaceae</taxon>
        <taxon>Fonsecaea</taxon>
    </lineage>
</organism>
<evidence type="ECO:0000256" key="3">
    <source>
        <dbReference type="ARBA" id="ARBA00022692"/>
    </source>
</evidence>
<feature type="transmembrane region" description="Helical" evidence="6">
    <location>
        <begin position="465"/>
        <end position="486"/>
    </location>
</feature>
<dbReference type="Pfam" id="PF06609">
    <property type="entry name" value="TRI12"/>
    <property type="match status" value="1"/>
</dbReference>
<dbReference type="GO" id="GO:0022857">
    <property type="term" value="F:transmembrane transporter activity"/>
    <property type="evidence" value="ECO:0007669"/>
    <property type="project" value="InterPro"/>
</dbReference>
<comment type="subcellular location">
    <subcellularLocation>
        <location evidence="1">Membrane</location>
        <topology evidence="1">Multi-pass membrane protein</topology>
    </subcellularLocation>
</comment>
<feature type="transmembrane region" description="Helical" evidence="6">
    <location>
        <begin position="315"/>
        <end position="337"/>
    </location>
</feature>
<keyword evidence="3 6" id="KW-0812">Transmembrane</keyword>
<feature type="transmembrane region" description="Helical" evidence="6">
    <location>
        <begin position="376"/>
        <end position="397"/>
    </location>
</feature>
<feature type="transmembrane region" description="Helical" evidence="6">
    <location>
        <begin position="242"/>
        <end position="263"/>
    </location>
</feature>